<evidence type="ECO:0000313" key="2">
    <source>
        <dbReference type="EMBL" id="CAB3809690.1"/>
    </source>
</evidence>
<sequence>MEGHEITKPVDLTHQVLHLPGAKLRPVPARHDENCKFVARTSRSGKPRKPRLGFTFRQPARLPYPEPVIWIVPLALSRPYTFVVLALLILIAGPLTILRTPTENVISNPGDSIYEGAHVQVQKGGTSS</sequence>
<evidence type="ECO:0000256" key="1">
    <source>
        <dbReference type="SAM" id="Phobius"/>
    </source>
</evidence>
<gene>
    <name evidence="2" type="ORF">LMG28138_06115</name>
</gene>
<feature type="transmembrane region" description="Helical" evidence="1">
    <location>
        <begin position="80"/>
        <end position="98"/>
    </location>
</feature>
<accession>A0A6S7BRR2</accession>
<reference evidence="2 3" key="1">
    <citation type="submission" date="2020-04" db="EMBL/GenBank/DDBJ databases">
        <authorList>
            <person name="De Canck E."/>
        </authorList>
    </citation>
    <scope>NUCLEOTIDE SEQUENCE [LARGE SCALE GENOMIC DNA]</scope>
    <source>
        <strain evidence="2 3">LMG 28138</strain>
    </source>
</reference>
<keyword evidence="1" id="KW-0812">Transmembrane</keyword>
<organism evidence="2 3">
    <name type="scientific">Pararobbsia alpina</name>
    <dbReference type="NCBI Taxonomy" id="621374"/>
    <lineage>
        <taxon>Bacteria</taxon>
        <taxon>Pseudomonadati</taxon>
        <taxon>Pseudomonadota</taxon>
        <taxon>Betaproteobacteria</taxon>
        <taxon>Burkholderiales</taxon>
        <taxon>Burkholderiaceae</taxon>
        <taxon>Pararobbsia</taxon>
    </lineage>
</organism>
<keyword evidence="1" id="KW-0472">Membrane</keyword>
<evidence type="ECO:0000313" key="3">
    <source>
        <dbReference type="Proteomes" id="UP000494115"/>
    </source>
</evidence>
<dbReference type="Proteomes" id="UP000494115">
    <property type="component" value="Unassembled WGS sequence"/>
</dbReference>
<protein>
    <submittedName>
        <fullName evidence="2">Uncharacterized protein</fullName>
    </submittedName>
</protein>
<dbReference type="AlphaFoldDB" id="A0A6S7BRR2"/>
<name>A0A6S7BRR2_9BURK</name>
<dbReference type="EMBL" id="CADIKM010000194">
    <property type="protein sequence ID" value="CAB3809690.1"/>
    <property type="molecule type" value="Genomic_DNA"/>
</dbReference>
<keyword evidence="3" id="KW-1185">Reference proteome</keyword>
<keyword evidence="1" id="KW-1133">Transmembrane helix</keyword>
<proteinExistence type="predicted"/>